<dbReference type="AlphaFoldDB" id="A0A0A9DJC0"/>
<dbReference type="SUPFAM" id="SSF53098">
    <property type="entry name" value="Ribonuclease H-like"/>
    <property type="match status" value="1"/>
</dbReference>
<reference evidence="3" key="1">
    <citation type="submission" date="2014-09" db="EMBL/GenBank/DDBJ databases">
        <authorList>
            <person name="Magalhaes I.L.F."/>
            <person name="Oliveira U."/>
            <person name="Santos F.R."/>
            <person name="Vidigal T.H.D.A."/>
            <person name="Brescovit A.D."/>
            <person name="Santos A.J."/>
        </authorList>
    </citation>
    <scope>NUCLEOTIDE SEQUENCE</scope>
    <source>
        <tissue evidence="3">Shoot tissue taken approximately 20 cm above the soil surface</tissue>
    </source>
</reference>
<evidence type="ECO:0000259" key="2">
    <source>
        <dbReference type="Pfam" id="PF14372"/>
    </source>
</evidence>
<dbReference type="GO" id="GO:0046983">
    <property type="term" value="F:protein dimerization activity"/>
    <property type="evidence" value="ECO:0007669"/>
    <property type="project" value="InterPro"/>
</dbReference>
<name>A0A0A9DJC0_ARUDO</name>
<proteinExistence type="predicted"/>
<dbReference type="GO" id="GO:0003677">
    <property type="term" value="F:DNA binding"/>
    <property type="evidence" value="ECO:0007669"/>
    <property type="project" value="InterPro"/>
</dbReference>
<feature type="domain" description="hAT-like transposase RNase-H fold" evidence="2">
    <location>
        <begin position="21"/>
        <end position="116"/>
    </location>
</feature>
<sequence>MMENFLKPLYDITCTFLSRESKTASLYFLGVYNVYRLLILTKGQENFMSAVVEDVKGKFDKYWSEYSLVLACSAVLDPRYKLNLISYCFRKIYDDADASQHIDRVVALLHRLFTEYEKSTCSSSVGMNVVEYHTKDDLFDDYAAPKQISELDWYLESPTLDLNVDLDILGFWSGMSKCYPYLASLARDILAIPISTVACKSTFTVGGSLESSLKSSQSRLT</sequence>
<protein>
    <recommendedName>
        <fullName evidence="4">HAT C-terminal dimerisation domain-containing protein</fullName>
    </recommendedName>
</protein>
<evidence type="ECO:0008006" key="4">
    <source>
        <dbReference type="Google" id="ProtNLM"/>
    </source>
</evidence>
<dbReference type="PANTHER" id="PTHR23272">
    <property type="entry name" value="BED FINGER-RELATED"/>
    <property type="match status" value="1"/>
</dbReference>
<feature type="domain" description="HAT C-terminal dimerisation" evidence="1">
    <location>
        <begin position="150"/>
        <end position="219"/>
    </location>
</feature>
<dbReference type="EMBL" id="GBRH01209989">
    <property type="protein sequence ID" value="JAD87906.1"/>
    <property type="molecule type" value="Transcribed_RNA"/>
</dbReference>
<dbReference type="Pfam" id="PF05699">
    <property type="entry name" value="Dimer_Tnp_hAT"/>
    <property type="match status" value="1"/>
</dbReference>
<accession>A0A0A9DJC0</accession>
<reference evidence="3" key="2">
    <citation type="journal article" date="2015" name="Data Brief">
        <title>Shoot transcriptome of the giant reed, Arundo donax.</title>
        <authorList>
            <person name="Barrero R.A."/>
            <person name="Guerrero F.D."/>
            <person name="Moolhuijzen P."/>
            <person name="Goolsby J.A."/>
            <person name="Tidwell J."/>
            <person name="Bellgard S.E."/>
            <person name="Bellgard M.I."/>
        </authorList>
    </citation>
    <scope>NUCLEOTIDE SEQUENCE</scope>
    <source>
        <tissue evidence="3">Shoot tissue taken approximately 20 cm above the soil surface</tissue>
    </source>
</reference>
<dbReference type="InterPro" id="IPR025525">
    <property type="entry name" value="hAT-like_transposase_RNase-H"/>
</dbReference>
<dbReference type="Pfam" id="PF14372">
    <property type="entry name" value="hAT-like_RNase-H"/>
    <property type="match status" value="1"/>
</dbReference>
<dbReference type="InterPro" id="IPR008906">
    <property type="entry name" value="HATC_C_dom"/>
</dbReference>
<evidence type="ECO:0000313" key="3">
    <source>
        <dbReference type="EMBL" id="JAD87906.1"/>
    </source>
</evidence>
<dbReference type="InterPro" id="IPR012337">
    <property type="entry name" value="RNaseH-like_sf"/>
</dbReference>
<organism evidence="3">
    <name type="scientific">Arundo donax</name>
    <name type="common">Giant reed</name>
    <name type="synonym">Donax arundinaceus</name>
    <dbReference type="NCBI Taxonomy" id="35708"/>
    <lineage>
        <taxon>Eukaryota</taxon>
        <taxon>Viridiplantae</taxon>
        <taxon>Streptophyta</taxon>
        <taxon>Embryophyta</taxon>
        <taxon>Tracheophyta</taxon>
        <taxon>Spermatophyta</taxon>
        <taxon>Magnoliopsida</taxon>
        <taxon>Liliopsida</taxon>
        <taxon>Poales</taxon>
        <taxon>Poaceae</taxon>
        <taxon>PACMAD clade</taxon>
        <taxon>Arundinoideae</taxon>
        <taxon>Arundineae</taxon>
        <taxon>Arundo</taxon>
    </lineage>
</organism>
<dbReference type="PANTHER" id="PTHR23272:SF182">
    <property type="entry name" value="OS09G0381850 PROTEIN"/>
    <property type="match status" value="1"/>
</dbReference>
<evidence type="ECO:0000259" key="1">
    <source>
        <dbReference type="Pfam" id="PF05699"/>
    </source>
</evidence>